<dbReference type="EMBL" id="JACAGJ010000012">
    <property type="protein sequence ID" value="MDM1074196.1"/>
    <property type="molecule type" value="Genomic_DNA"/>
</dbReference>
<dbReference type="RefSeq" id="WP_286494431.1">
    <property type="nucleotide sequence ID" value="NZ_JACAGJ010000012.1"/>
</dbReference>
<dbReference type="InterPro" id="IPR010572">
    <property type="entry name" value="Tail_dom"/>
</dbReference>
<name>A0AAJ1V962_9FLAO</name>
<protein>
    <recommendedName>
        <fullName evidence="1">Tail spike domain-containing protein</fullName>
    </recommendedName>
</protein>
<dbReference type="Pfam" id="PF06605">
    <property type="entry name" value="Prophage_tail"/>
    <property type="match status" value="1"/>
</dbReference>
<reference evidence="2" key="2">
    <citation type="journal article" date="2022" name="Sci. Total Environ.">
        <title>Prevalence, transmission, and molecular epidemiology of tet(X)-positive bacteria among humans, animals, and environmental niches in China: An epidemiological, and genomic-based study.</title>
        <authorList>
            <person name="Dong N."/>
            <person name="Zeng Y."/>
            <person name="Cai C."/>
            <person name="Sun C."/>
            <person name="Lu J."/>
            <person name="Liu C."/>
            <person name="Zhou H."/>
            <person name="Sun Q."/>
            <person name="Shu L."/>
            <person name="Wang H."/>
            <person name="Wang Y."/>
            <person name="Wang S."/>
            <person name="Wu C."/>
            <person name="Chan E.W."/>
            <person name="Chen G."/>
            <person name="Shen Z."/>
            <person name="Chen S."/>
            <person name="Zhang R."/>
        </authorList>
    </citation>
    <scope>NUCLEOTIDE SEQUENCE</scope>
    <source>
        <strain evidence="2">R655-4</strain>
    </source>
</reference>
<proteinExistence type="predicted"/>
<sequence>MYYNIKRHNETIASVVAEGTYNASIMGEEVVNMSFTLSQPVEFLIGDYVEIYGQGFTLNLAPEEEKVSSIQYNYTLQFESVKYELGKIQLLFPDSSDTLSISDFSVMGDARRILELIIQNANRVQSGWKLGIVDETETKNFSFSAHNLLTALTMLADEFENEFWIDKDKTIHFTTKKEFSGLTLQYGIRKGLRSLFRTRVDSSNIVTRLFAYGSDKNISGDYRNHSARLKMDVFSLEANIDKFGVIEHTEIFDDVYPNRKGKVTAINTENFLQFSDSELDFDLNSSEVLIPNTTVKVTFNTGQLAGYTLEVKEHGFDNATKTFELNPSEQEKAITVPSELMCPAVGDEYVLTDIIMPLQYVTEAEAELKRRADEYLIANCLPRLQYSVVSDPFYFEAQNIDIVLGKTIKMIDSDFNLDADIRVISLSKNLQDKYDVTFELADEVRVSRIVREYLNDQAWQNQVINHQQQIDRNIRRNYLFSREILGNVFDGEGYFDPEKIKPLSIETKMLSVGARSQQFAIKNAKLTIIDNQTIHNNTGQIVHFTIEDSERVWNILESTINNIQDTFNYIYLKCQRNGNNANFVITTEQIKVDQDPVYFYFEYGFLSSIIDGFRRIRTSYGFTDINGGEITTGRINGQNGELFIDIDNREIIGKVKFVDGSEAYDQIYGGIIIGGEQLLLSTSTQQQGYDLDEEKKKRYVGVIKDYTFSVDIILDKVRTVCLYAIGKKEDNTGESLGYKVTPIDVFGKKVRIDVVFDCDISIYKKIFFTVKDELTDEDLNLEFHQPKLELGKFATDYSEAGWDIKNYNESRIKEIEDKSSFLSTTISGNIVATGMLMVGDKKGANAGISGFNENGKQSVRFWAGSKASDRSNAIFRVLDDGSVYAENAYVKGEVHATSGTFTGRIEAQSGFIGGLTLQDKLLTTSDINSGIWFTYENEDYKSSIRLGNNIGDGILPEQNYYPFLMIHNQAKKIIAPWESYKAGIYLDMKSYNDNVLSYPAIEVKNGYFSGLSFSIDAIPSNGTIDRNTDVCYASINQGSTAEIYLPDNPRQGKILTIINPDPNIGSVTVKSRNHSIASKWLHQDKQLSFNATMMLVFLGTSWITIVRS</sequence>
<evidence type="ECO:0000313" key="2">
    <source>
        <dbReference type="EMBL" id="MDM1074196.1"/>
    </source>
</evidence>
<comment type="caution">
    <text evidence="2">The sequence shown here is derived from an EMBL/GenBank/DDBJ whole genome shotgun (WGS) entry which is preliminary data.</text>
</comment>
<evidence type="ECO:0000259" key="1">
    <source>
        <dbReference type="Pfam" id="PF06605"/>
    </source>
</evidence>
<dbReference type="AlphaFoldDB" id="A0AAJ1V962"/>
<reference evidence="2" key="1">
    <citation type="submission" date="2020-06" db="EMBL/GenBank/DDBJ databases">
        <authorList>
            <person name="Dong N."/>
        </authorList>
    </citation>
    <scope>NUCLEOTIDE SEQUENCE</scope>
    <source>
        <strain evidence="2">R655-4</strain>
    </source>
</reference>
<gene>
    <name evidence="2" type="ORF">HX001_17055</name>
</gene>
<feature type="domain" description="Tail spike" evidence="1">
    <location>
        <begin position="110"/>
        <end position="254"/>
    </location>
</feature>
<organism evidence="2 3">
    <name type="scientific">Empedobacter brevis</name>
    <dbReference type="NCBI Taxonomy" id="247"/>
    <lineage>
        <taxon>Bacteria</taxon>
        <taxon>Pseudomonadati</taxon>
        <taxon>Bacteroidota</taxon>
        <taxon>Flavobacteriia</taxon>
        <taxon>Flavobacteriales</taxon>
        <taxon>Weeksellaceae</taxon>
        <taxon>Empedobacter</taxon>
    </lineage>
</organism>
<accession>A0AAJ1V962</accession>
<evidence type="ECO:0000313" key="3">
    <source>
        <dbReference type="Proteomes" id="UP001170959"/>
    </source>
</evidence>
<dbReference type="Proteomes" id="UP001170959">
    <property type="component" value="Unassembled WGS sequence"/>
</dbReference>